<evidence type="ECO:0000256" key="5">
    <source>
        <dbReference type="ARBA" id="ARBA00022989"/>
    </source>
</evidence>
<dbReference type="Proteomes" id="UP000479293">
    <property type="component" value="Unassembled WGS sequence"/>
</dbReference>
<keyword evidence="10" id="KW-1185">Reference proteome</keyword>
<evidence type="ECO:0000256" key="1">
    <source>
        <dbReference type="ARBA" id="ARBA00004127"/>
    </source>
</evidence>
<comment type="subcellular location">
    <subcellularLocation>
        <location evidence="1">Endomembrane system</location>
        <topology evidence="1">Multi-pass membrane protein</topology>
    </subcellularLocation>
</comment>
<feature type="transmembrane region" description="Helical" evidence="7">
    <location>
        <begin position="163"/>
        <end position="182"/>
    </location>
</feature>
<dbReference type="SUPFAM" id="SSF103473">
    <property type="entry name" value="MFS general substrate transporter"/>
    <property type="match status" value="1"/>
</dbReference>
<dbReference type="EMBL" id="WHLY01000002">
    <property type="protein sequence ID" value="MPR32572.1"/>
    <property type="molecule type" value="Genomic_DNA"/>
</dbReference>
<evidence type="ECO:0000313" key="9">
    <source>
        <dbReference type="EMBL" id="MPR32572.1"/>
    </source>
</evidence>
<dbReference type="PANTHER" id="PTHR23514">
    <property type="entry name" value="BYPASS OF STOP CODON PROTEIN 6"/>
    <property type="match status" value="1"/>
</dbReference>
<feature type="transmembrane region" description="Helical" evidence="7">
    <location>
        <begin position="75"/>
        <end position="93"/>
    </location>
</feature>
<feature type="domain" description="Major facilitator superfamily (MFS) profile" evidence="8">
    <location>
        <begin position="10"/>
        <end position="401"/>
    </location>
</feature>
<feature type="transmembrane region" description="Helical" evidence="7">
    <location>
        <begin position="293"/>
        <end position="317"/>
    </location>
</feature>
<evidence type="ECO:0000256" key="2">
    <source>
        <dbReference type="ARBA" id="ARBA00008335"/>
    </source>
</evidence>
<feature type="transmembrane region" description="Helical" evidence="7">
    <location>
        <begin position="271"/>
        <end position="287"/>
    </location>
</feature>
<evidence type="ECO:0000256" key="4">
    <source>
        <dbReference type="ARBA" id="ARBA00022692"/>
    </source>
</evidence>
<dbReference type="InterPro" id="IPR011701">
    <property type="entry name" value="MFS"/>
</dbReference>
<dbReference type="AlphaFoldDB" id="A0A7C9FQY6"/>
<keyword evidence="5 7" id="KW-1133">Transmembrane helix</keyword>
<comment type="caution">
    <text evidence="9">The sequence shown here is derived from an EMBL/GenBank/DDBJ whole genome shotgun (WGS) entry which is preliminary data.</text>
</comment>
<organism evidence="9 10">
    <name type="scientific">Salmonirosea aquatica</name>
    <dbReference type="NCBI Taxonomy" id="2654236"/>
    <lineage>
        <taxon>Bacteria</taxon>
        <taxon>Pseudomonadati</taxon>
        <taxon>Bacteroidota</taxon>
        <taxon>Cytophagia</taxon>
        <taxon>Cytophagales</taxon>
        <taxon>Spirosomataceae</taxon>
        <taxon>Salmonirosea</taxon>
    </lineage>
</organism>
<evidence type="ECO:0000313" key="10">
    <source>
        <dbReference type="Proteomes" id="UP000479293"/>
    </source>
</evidence>
<feature type="transmembrane region" description="Helical" evidence="7">
    <location>
        <begin position="241"/>
        <end position="259"/>
    </location>
</feature>
<dbReference type="InterPro" id="IPR020846">
    <property type="entry name" value="MFS_dom"/>
</dbReference>
<comment type="similarity">
    <text evidence="2">Belongs to the major facilitator superfamily.</text>
</comment>
<proteinExistence type="inferred from homology"/>
<keyword evidence="3" id="KW-0813">Transport</keyword>
<dbReference type="Gene3D" id="1.20.1250.20">
    <property type="entry name" value="MFS general substrate transporter like domains"/>
    <property type="match status" value="1"/>
</dbReference>
<name>A0A7C9FQY6_9BACT</name>
<sequence length="419" mass="45258">MNQNVNADRLFLGSCFALITTAFSFAIRAGILPQLGEEFGLSAEQLGFINSMWFYGFPIAMIVGGIVYHSVGPRIIMMVAFVMHTLGIVMTIYSGGYNGLLLSTLFIGIGNGCTEAACNPMIADSYAGAKMNKMLSRFHMWFPGGIVLGSLISLAMTKMDMGWQAQIWIIMIPTLIYAFLFWGQTFPKAVVEGATSLSANFRGMLNPLFIFIFFFMAFTAISEFGPQQWTAIILSKSGAEPLLILALVTGLMAVGRFFAGPVIGQFGQTGVLLGSAIFATIGIYLFSSVTGPMAYLAAICFALGVCYFWPTMLGFVAEKVPLSGALGLSLVGGMGMFSTAIFQPFIGSWIDNHRAEMSAQGLSGDALELAAGQATLQNMTTFPIILIVAFTFLFFWVRARKAKGLHGLPESEVLQQPQL</sequence>
<protein>
    <submittedName>
        <fullName evidence="9">MFS transporter</fullName>
    </submittedName>
</protein>
<feature type="transmembrane region" description="Helical" evidence="7">
    <location>
        <begin position="203"/>
        <end position="221"/>
    </location>
</feature>
<evidence type="ECO:0000259" key="8">
    <source>
        <dbReference type="PROSITE" id="PS50850"/>
    </source>
</evidence>
<dbReference type="PANTHER" id="PTHR23514:SF3">
    <property type="entry name" value="BYPASS OF STOP CODON PROTEIN 6"/>
    <property type="match status" value="1"/>
</dbReference>
<evidence type="ECO:0000256" key="6">
    <source>
        <dbReference type="ARBA" id="ARBA00023136"/>
    </source>
</evidence>
<dbReference type="GO" id="GO:0016020">
    <property type="term" value="C:membrane"/>
    <property type="evidence" value="ECO:0007669"/>
    <property type="project" value="TreeGrafter"/>
</dbReference>
<feature type="transmembrane region" description="Helical" evidence="7">
    <location>
        <begin position="379"/>
        <end position="397"/>
    </location>
</feature>
<dbReference type="GO" id="GO:0012505">
    <property type="term" value="C:endomembrane system"/>
    <property type="evidence" value="ECO:0007669"/>
    <property type="project" value="UniProtKB-SubCell"/>
</dbReference>
<accession>A0A7C9FQY6</accession>
<evidence type="ECO:0000256" key="7">
    <source>
        <dbReference type="SAM" id="Phobius"/>
    </source>
</evidence>
<dbReference type="PROSITE" id="PS50850">
    <property type="entry name" value="MFS"/>
    <property type="match status" value="1"/>
</dbReference>
<dbReference type="RefSeq" id="WP_152757123.1">
    <property type="nucleotide sequence ID" value="NZ_WHLY01000002.1"/>
</dbReference>
<evidence type="ECO:0000256" key="3">
    <source>
        <dbReference type="ARBA" id="ARBA00022448"/>
    </source>
</evidence>
<keyword evidence="6 7" id="KW-0472">Membrane</keyword>
<keyword evidence="4 7" id="KW-0812">Transmembrane</keyword>
<feature type="transmembrane region" description="Helical" evidence="7">
    <location>
        <begin position="138"/>
        <end position="157"/>
    </location>
</feature>
<dbReference type="InterPro" id="IPR051788">
    <property type="entry name" value="MFS_Transporter"/>
</dbReference>
<dbReference type="GO" id="GO:0022857">
    <property type="term" value="F:transmembrane transporter activity"/>
    <property type="evidence" value="ECO:0007669"/>
    <property type="project" value="InterPro"/>
</dbReference>
<feature type="transmembrane region" description="Helical" evidence="7">
    <location>
        <begin position="99"/>
        <end position="118"/>
    </location>
</feature>
<dbReference type="Pfam" id="PF07690">
    <property type="entry name" value="MFS_1"/>
    <property type="match status" value="1"/>
</dbReference>
<feature type="transmembrane region" description="Helical" evidence="7">
    <location>
        <begin position="45"/>
        <end position="68"/>
    </location>
</feature>
<gene>
    <name evidence="9" type="ORF">GBK04_04210</name>
</gene>
<feature type="transmembrane region" description="Helical" evidence="7">
    <location>
        <begin position="324"/>
        <end position="346"/>
    </location>
</feature>
<dbReference type="InterPro" id="IPR036259">
    <property type="entry name" value="MFS_trans_sf"/>
</dbReference>
<reference evidence="9 10" key="1">
    <citation type="submission" date="2019-10" db="EMBL/GenBank/DDBJ databases">
        <title>Draft Genome Sequence of Cytophagaceae sp. SJW1-29.</title>
        <authorList>
            <person name="Choi A."/>
        </authorList>
    </citation>
    <scope>NUCLEOTIDE SEQUENCE [LARGE SCALE GENOMIC DNA]</scope>
    <source>
        <strain evidence="9 10">SJW1-29</strain>
    </source>
</reference>